<dbReference type="Proteomes" id="UP001234202">
    <property type="component" value="Unassembled WGS sequence"/>
</dbReference>
<gene>
    <name evidence="1" type="ORF">QFC24_006086</name>
</gene>
<reference evidence="1" key="1">
    <citation type="submission" date="2023-04" db="EMBL/GenBank/DDBJ databases">
        <title>Draft Genome sequencing of Naganishia species isolated from polar environments using Oxford Nanopore Technology.</title>
        <authorList>
            <person name="Leo P."/>
            <person name="Venkateswaran K."/>
        </authorList>
    </citation>
    <scope>NUCLEOTIDE SEQUENCE</scope>
    <source>
        <strain evidence="1">DBVPG 5303</strain>
    </source>
</reference>
<sequence>MSEGLSTGGASGRKSPSMLKKTIDQVSDIFYHPFSAGALQSLPRRESTTQRVKAKRADRIPEVPNDSAIQPLVRDYHAINNGEQVNVRVPKKVATPVKVEAKVWFANERTWISYLSTSILMSTMSLALYNASHDKITTYFAYVYALISIAILIYGYVIFQKRLTMISARDAAQFDQLWGPLLICAAMFIAILTNFIVRLREMYVCSASARNFVKEPSLTKALPISAGVELIKRLDLITIIMALYIKQSAVRPGVPMRREYAHRIGRA</sequence>
<organism evidence="1 2">
    <name type="scientific">Naganishia onofrii</name>
    <dbReference type="NCBI Taxonomy" id="1851511"/>
    <lineage>
        <taxon>Eukaryota</taxon>
        <taxon>Fungi</taxon>
        <taxon>Dikarya</taxon>
        <taxon>Basidiomycota</taxon>
        <taxon>Agaricomycotina</taxon>
        <taxon>Tremellomycetes</taxon>
        <taxon>Filobasidiales</taxon>
        <taxon>Filobasidiaceae</taxon>
        <taxon>Naganishia</taxon>
    </lineage>
</organism>
<keyword evidence="2" id="KW-1185">Reference proteome</keyword>
<evidence type="ECO:0000313" key="2">
    <source>
        <dbReference type="Proteomes" id="UP001234202"/>
    </source>
</evidence>
<protein>
    <submittedName>
        <fullName evidence="1">Uncharacterized protein</fullName>
    </submittedName>
</protein>
<accession>A0ACC2X6K1</accession>
<comment type="caution">
    <text evidence="1">The sequence shown here is derived from an EMBL/GenBank/DDBJ whole genome shotgun (WGS) entry which is preliminary data.</text>
</comment>
<evidence type="ECO:0000313" key="1">
    <source>
        <dbReference type="EMBL" id="KAJ9118887.1"/>
    </source>
</evidence>
<name>A0ACC2X6K1_9TREE</name>
<dbReference type="EMBL" id="JASBWV010000027">
    <property type="protein sequence ID" value="KAJ9118887.1"/>
    <property type="molecule type" value="Genomic_DNA"/>
</dbReference>
<proteinExistence type="predicted"/>